<dbReference type="EMBL" id="QJKD01000020">
    <property type="protein sequence ID" value="PXX46440.1"/>
    <property type="molecule type" value="Genomic_DNA"/>
</dbReference>
<keyword evidence="5" id="KW-1185">Reference proteome</keyword>
<protein>
    <submittedName>
        <fullName evidence="4">Putative repeat protein (TIGR02543 family)</fullName>
    </submittedName>
</protein>
<organism evidence="4 5">
    <name type="scientific">Hungatella effluvii</name>
    <dbReference type="NCBI Taxonomy" id="1096246"/>
    <lineage>
        <taxon>Bacteria</taxon>
        <taxon>Bacillati</taxon>
        <taxon>Bacillota</taxon>
        <taxon>Clostridia</taxon>
        <taxon>Lachnospirales</taxon>
        <taxon>Lachnospiraceae</taxon>
        <taxon>Hungatella</taxon>
    </lineage>
</organism>
<feature type="compositionally biased region" description="Polar residues" evidence="2">
    <location>
        <begin position="282"/>
        <end position="292"/>
    </location>
</feature>
<dbReference type="InterPro" id="IPR013378">
    <property type="entry name" value="InlB-like_B-rpt"/>
</dbReference>
<evidence type="ECO:0000256" key="2">
    <source>
        <dbReference type="SAM" id="MobiDB-lite"/>
    </source>
</evidence>
<name>A0A2V3XWP0_9FIRM</name>
<dbReference type="Pfam" id="PF09479">
    <property type="entry name" value="Flg_new"/>
    <property type="match status" value="3"/>
</dbReference>
<reference evidence="4 5" key="1">
    <citation type="submission" date="2018-05" db="EMBL/GenBank/DDBJ databases">
        <title>Genomic Encyclopedia of Type Strains, Phase IV (KMG-IV): sequencing the most valuable type-strain genomes for metagenomic binning, comparative biology and taxonomic classification.</title>
        <authorList>
            <person name="Goeker M."/>
        </authorList>
    </citation>
    <scope>NUCLEOTIDE SEQUENCE [LARGE SCALE GENOMIC DNA]</scope>
    <source>
        <strain evidence="4 5">DSM 24995</strain>
    </source>
</reference>
<comment type="caution">
    <text evidence="4">The sequence shown here is derived from an EMBL/GenBank/DDBJ whole genome shotgun (WGS) entry which is preliminary data.</text>
</comment>
<feature type="non-terminal residue" evidence="4">
    <location>
        <position position="2152"/>
    </location>
</feature>
<sequence>MKGLRRKFRRGLAGFLSFVLTMTSFNMVSWADVASAFEKENATFIMNGEDLRDSAQAAIDSGSTFHFEDLGIEESEDNAKDYQKLFGNGSVYEIAPSYNMSDDEDADGADLRVFVRIKDDYEGYRLTGKEEIIFLYINDSEGKISFRTIVDGYATERIAVKGNSKLVEAEVPGNVNGTLEGEVTTPEENGTPEGEVTTPEESGTAEGEATTPEENGTPESEVVAPEESETPESEVTTPEENGTPEGEVTTPEESGTPEGEVTTPEENGTPESDVAAPEESGTPESEVTTPEENGSPEGEVTTPEESVTSEVEVTTPEENRTPEVEVVTPEENGTSKGESDNEDAAMSEENTVVSISRNSSAVLMAADSTVTVLESANEKNEKITLATASNSEYSNSGKSDPKESSSVANLVNGKVYGNVILDESSYARAYVITLDALNIEQPLNEYQITVTHRLHGDNWIDYEKIETVTITDNDFDNGEYNTDKLEFKREGIVLTSQSLVLTKDAFKSGTEAEITLEYAVADGYRIYDNRANLRSIFVGELDDDDPVIKPVGQSVVNIKYVYENGTIAKDTESVAALYDENTKKYKLTYELGDLDGYKPVLDTMDSASGITLDGNILTANLSEDKEYLAVIVYMADTVEYVVRHNYQKLDGSYEVKESETKSGKAGELSAAVAQNVTGFTPKQISQKELSATEENIVDIFYDRNIYDLTYSTDGGEYVERQTGLYGESLTVAKSTTKAGYVFDGWYTDKNFSQGTRVSGNIILEDNTILYAKWNPGTVGYKVVYLIENADDNNYSLLCTDAKTGKTGDNVQITAKTANPTNWGELEKNAFTFKDSTSEALKADGTSIVTVRYSRNIYTIRFQDKSPTLCRKNNHTHKLSNCYERTCNRWHSHDESCYDMSHTICGLTEHQHDSTCYTRDISAKYQANIREQWLENYGGHYWLWNRSESKYTGLQDIMPYTKGGVKVLDYYKDGDTERVLEYYVEDPSGNISDPLHKGYKFSLYTKTTIYVSSTMSPTLDEEYYVIDGYERYYSNIDFDYNRKFKNPSKFYYTRAKYDLTLINGTNENIKKDIPYKSDISKYLGAPTVKPTSDATFDAWYIDSSFTEKYTSGSMPKGNLVLYAHWNNAAYDVTFKDGQEVLDTVEVNSGELVSPISTPEKAGYSFTGWYIDEACTQRYDFQRKVKSDFELYAGWSMHSTTSYQILYVTIEGDPVADSVTGNGVIGDTIQANAIVPTIAGYEDYIVDKATASISLDADPNKNVIRFIYSSPESLRYTVQYWYEDKMVAEEANIASKLSSFRCYPNTDLEQLTGYKVKEAYKNVKLTTGENIIKFTLTLNEYTITYENVDYNDIVWENGNTNPTKYSIRTNSFTLKNPDRVGYTFMGWKLVKGSIESGEYDSKNVVIETGSRGNLSFKAEWTVDVNQKLNYSIKYYKSEQPNKEIGNLNKSVLVASPTVKYADVNKTYNKPSGYILDKVEFGGQTVSDGEMTITDTDNIIKVYYKVDETQKLEYSVEYYIDGKDTPFDKLDNQEVLVADPVVSEVADSSKVPAGYTRDSVLPELPATISETANVIKVYYRVDETQKLKYSVEYYVNGNDTPFDKLENQEVLVADPIVKVVADSSKVPAGYTRDHVLPELPTTISVSNNIIQVYYKVDETQKLKYSVEYYVNGNDTAFDKLENQEVLVADPIVKAVADSSKVPAGYTRDSVLPELPATISETANVIKVYYRVDETQKLKYSVEYYINGNDTAFDKLENQEVLVADPVVKAVADSSKVPAGYRRDSVSPELPATITESSNIIKVYYRIDTTQKLKFDIEYYLVGEMEAFDVARNQTVLVANPVIKAVADSNKVPAGYERASVTPELPTIISKTNNVIRVYYKVDETQKLKYSIEYYVTGNDKAFDKLENQEVLVADPVVKAVADSSKVPAGYMRDSVSPELPVTISSSNNIIRVYYKVDETQKLKYSVEYYVTGNDTAFDKLENQEVLVADPAVKAVADSSKVPVGYTRDYVSPKLPTAISSSNNVIRVYYKVDETQKLKYSVEYYVNGNDTAFDKLENQEVLVADPVVKAVADSSKVPAGYTRDSVLPELPTTISETANVIKVYYRVDETQKLKYSVEYYVNGNNTAFDKLENQEVLVADPVVKAVADSSKVPAGY</sequence>
<feature type="region of interest" description="Disordered" evidence="2">
    <location>
        <begin position="171"/>
        <end position="349"/>
    </location>
</feature>
<keyword evidence="3" id="KW-0732">Signal</keyword>
<dbReference type="Proteomes" id="UP000248057">
    <property type="component" value="Unassembled WGS sequence"/>
</dbReference>
<evidence type="ECO:0000256" key="3">
    <source>
        <dbReference type="SAM" id="SignalP"/>
    </source>
</evidence>
<dbReference type="GeneID" id="86064430"/>
<feature type="signal peptide" evidence="3">
    <location>
        <begin position="1"/>
        <end position="31"/>
    </location>
</feature>
<dbReference type="RefSeq" id="WP_146218634.1">
    <property type="nucleotide sequence ID" value="NZ_QJKD01000020.1"/>
</dbReference>
<feature type="chain" id="PRO_5015891013" evidence="3">
    <location>
        <begin position="32"/>
        <end position="2152"/>
    </location>
</feature>
<feature type="compositionally biased region" description="Low complexity" evidence="2">
    <location>
        <begin position="233"/>
        <end position="271"/>
    </location>
</feature>
<comment type="subcellular location">
    <subcellularLocation>
        <location evidence="1">Cell envelope</location>
    </subcellularLocation>
</comment>
<dbReference type="NCBIfam" id="TIGR02543">
    <property type="entry name" value="List_Bact_rpt"/>
    <property type="match status" value="3"/>
</dbReference>
<proteinExistence type="predicted"/>
<feature type="compositionally biased region" description="Low complexity" evidence="2">
    <location>
        <begin position="180"/>
        <end position="223"/>
    </location>
</feature>
<dbReference type="GO" id="GO:0030313">
    <property type="term" value="C:cell envelope"/>
    <property type="evidence" value="ECO:0007669"/>
    <property type="project" value="UniProtKB-SubCell"/>
</dbReference>
<evidence type="ECO:0000313" key="5">
    <source>
        <dbReference type="Proteomes" id="UP000248057"/>
    </source>
</evidence>
<evidence type="ECO:0000313" key="4">
    <source>
        <dbReference type="EMBL" id="PXX46440.1"/>
    </source>
</evidence>
<gene>
    <name evidence="4" type="ORF">DFR60_12079</name>
</gene>
<accession>A0A2V3XWP0</accession>
<dbReference type="Gene3D" id="2.60.40.4270">
    <property type="entry name" value="Listeria-Bacteroides repeat domain"/>
    <property type="match status" value="3"/>
</dbReference>
<evidence type="ECO:0000256" key="1">
    <source>
        <dbReference type="ARBA" id="ARBA00004196"/>
    </source>
</evidence>
<dbReference type="InterPro" id="IPR042229">
    <property type="entry name" value="Listeria/Bacterioides_rpt_sf"/>
</dbReference>
<feature type="compositionally biased region" description="Low complexity" evidence="2">
    <location>
        <begin position="295"/>
        <end position="316"/>
    </location>
</feature>